<dbReference type="Proteomes" id="UP001419910">
    <property type="component" value="Unassembled WGS sequence"/>
</dbReference>
<dbReference type="NCBIfam" id="TIGR03426">
    <property type="entry name" value="shape_MreD"/>
    <property type="match status" value="1"/>
</dbReference>
<feature type="transmembrane region" description="Helical" evidence="8">
    <location>
        <begin position="113"/>
        <end position="131"/>
    </location>
</feature>
<evidence type="ECO:0000256" key="2">
    <source>
        <dbReference type="ARBA" id="ARBA00007776"/>
    </source>
</evidence>
<keyword evidence="6 8" id="KW-1133">Transmembrane helix</keyword>
<protein>
    <submittedName>
        <fullName evidence="9">Rod shape-determining protein MreD</fullName>
    </submittedName>
</protein>
<keyword evidence="5" id="KW-0133">Cell shape</keyword>
<feature type="transmembrane region" description="Helical" evidence="8">
    <location>
        <begin position="143"/>
        <end position="163"/>
    </location>
</feature>
<evidence type="ECO:0000256" key="4">
    <source>
        <dbReference type="ARBA" id="ARBA00022692"/>
    </source>
</evidence>
<keyword evidence="3" id="KW-1003">Cell membrane</keyword>
<comment type="subcellular location">
    <subcellularLocation>
        <location evidence="1">Cell membrane</location>
        <topology evidence="1">Multi-pass membrane protein</topology>
    </subcellularLocation>
</comment>
<proteinExistence type="inferred from homology"/>
<dbReference type="EMBL" id="JBDIME010000013">
    <property type="protein sequence ID" value="MEN2790941.1"/>
    <property type="molecule type" value="Genomic_DNA"/>
</dbReference>
<evidence type="ECO:0000256" key="7">
    <source>
        <dbReference type="ARBA" id="ARBA00023136"/>
    </source>
</evidence>
<organism evidence="9 10">
    <name type="scientific">Sphingomonas oligophenolica</name>
    <dbReference type="NCBI Taxonomy" id="301154"/>
    <lineage>
        <taxon>Bacteria</taxon>
        <taxon>Pseudomonadati</taxon>
        <taxon>Pseudomonadota</taxon>
        <taxon>Alphaproteobacteria</taxon>
        <taxon>Sphingomonadales</taxon>
        <taxon>Sphingomonadaceae</taxon>
        <taxon>Sphingomonas</taxon>
    </lineage>
</organism>
<comment type="caution">
    <text evidence="9">The sequence shown here is derived from an EMBL/GenBank/DDBJ whole genome shotgun (WGS) entry which is preliminary data.</text>
</comment>
<feature type="transmembrane region" description="Helical" evidence="8">
    <location>
        <begin position="20"/>
        <end position="45"/>
    </location>
</feature>
<evidence type="ECO:0000256" key="1">
    <source>
        <dbReference type="ARBA" id="ARBA00004651"/>
    </source>
</evidence>
<keyword evidence="4 8" id="KW-0812">Transmembrane</keyword>
<evidence type="ECO:0000256" key="8">
    <source>
        <dbReference type="SAM" id="Phobius"/>
    </source>
</evidence>
<gene>
    <name evidence="9" type="primary">mreD</name>
    <name evidence="9" type="ORF">ABC974_14975</name>
</gene>
<dbReference type="Pfam" id="PF04093">
    <property type="entry name" value="MreD"/>
    <property type="match status" value="1"/>
</dbReference>
<keyword evidence="7 8" id="KW-0472">Membrane</keyword>
<comment type="similarity">
    <text evidence="2">Belongs to the MreD family.</text>
</comment>
<reference evidence="9 10" key="1">
    <citation type="submission" date="2024-05" db="EMBL/GenBank/DDBJ databases">
        <authorList>
            <person name="Liu Q."/>
            <person name="Xin Y.-H."/>
        </authorList>
    </citation>
    <scope>NUCLEOTIDE SEQUENCE [LARGE SCALE GENOMIC DNA]</scope>
    <source>
        <strain evidence="9 10">CGMCC 1.10181</strain>
    </source>
</reference>
<keyword evidence="10" id="KW-1185">Reference proteome</keyword>
<evidence type="ECO:0000256" key="6">
    <source>
        <dbReference type="ARBA" id="ARBA00022989"/>
    </source>
</evidence>
<sequence>MRAPTRGPFDAAPPPAAARMLPAASVMLASLVTIWPFITSFPILPPLALMMLLGWRLTRPAVFPIWAALPLGFFDDLLSGQPLGNAMLLWTLCFFVIDLIDQRLVFRDFWQDWLIASGSIGFCLIAGRLIATPLGAHVDTVLLFQFVIASLLFPFVARFCVWLDRKRQGA</sequence>
<evidence type="ECO:0000256" key="3">
    <source>
        <dbReference type="ARBA" id="ARBA00022475"/>
    </source>
</evidence>
<evidence type="ECO:0000313" key="10">
    <source>
        <dbReference type="Proteomes" id="UP001419910"/>
    </source>
</evidence>
<name>A0ABU9Y562_9SPHN</name>
<evidence type="ECO:0000313" key="9">
    <source>
        <dbReference type="EMBL" id="MEN2790941.1"/>
    </source>
</evidence>
<feature type="transmembrane region" description="Helical" evidence="8">
    <location>
        <begin position="86"/>
        <end position="106"/>
    </location>
</feature>
<dbReference type="InterPro" id="IPR007227">
    <property type="entry name" value="Cell_shape_determining_MreD"/>
</dbReference>
<accession>A0ABU9Y562</accession>
<evidence type="ECO:0000256" key="5">
    <source>
        <dbReference type="ARBA" id="ARBA00022960"/>
    </source>
</evidence>
<dbReference type="RefSeq" id="WP_345840464.1">
    <property type="nucleotide sequence ID" value="NZ_JBDIME010000013.1"/>
</dbReference>